<dbReference type="Proteomes" id="UP001142291">
    <property type="component" value="Unassembled WGS sequence"/>
</dbReference>
<dbReference type="AlphaFoldDB" id="A0A9W6M5T4"/>
<dbReference type="PANTHER" id="PTHR46797:SF1">
    <property type="entry name" value="METHYLPHOSPHONATE SYNTHASE"/>
    <property type="match status" value="1"/>
</dbReference>
<dbReference type="GO" id="GO:0003700">
    <property type="term" value="F:DNA-binding transcription factor activity"/>
    <property type="evidence" value="ECO:0007669"/>
    <property type="project" value="TreeGrafter"/>
</dbReference>
<protein>
    <recommendedName>
        <fullName evidence="2">HTH cro/C1-type domain-containing protein</fullName>
    </recommendedName>
</protein>
<sequence length="480" mass="53576">MPTSALELSTLGHRIRHHRVARGYTLDELGALVGVAGSQLSLIENGKREPKLSLLQAIAHATGTDVTDLLSPEPPNRRAALELELERAQTSPVFRRLGIEPVRVTKTMPDETIDAVLGLHRELQRREREAIATPEEARRANTELRLRMREKNNYLPEIEQLAEKQLRAAGHTGGALTHRSVSVMAEQLGFELLYVDDLPHSARSVTDLENGRIYLPPASIPGGHGLRSMALQAMAHRLLGHTPPTDYADFLQQRLEINYYAACCLMPETASVAFLTQAKKDRNLAVEDFRDAFGVTHEAAGMRLTNLLTQHIGIPLHFLRVDGAGAITRVFENDDLPVPMDVTGSVEGQIVCREFAARSAFAERNRTTEHYQYTDTPAGTFWCSSQTGKTREGDFSITVGVPFDDARWFRGRETQKRAVSTCPDEACCRRPDAELTRRWDGKAWPSARVHMQMFSPLPRGEFPGVDDGEVYAFLDRHAQE</sequence>
<proteinExistence type="predicted"/>
<keyword evidence="1" id="KW-0238">DNA-binding</keyword>
<evidence type="ECO:0000259" key="2">
    <source>
        <dbReference type="PROSITE" id="PS50943"/>
    </source>
</evidence>
<dbReference type="Gene3D" id="1.10.260.40">
    <property type="entry name" value="lambda repressor-like DNA-binding domains"/>
    <property type="match status" value="1"/>
</dbReference>
<accession>A0A9W6M5T4</accession>
<evidence type="ECO:0000256" key="1">
    <source>
        <dbReference type="ARBA" id="ARBA00023125"/>
    </source>
</evidence>
<dbReference type="InterPro" id="IPR010982">
    <property type="entry name" value="Lambda_DNA-bd_dom_sf"/>
</dbReference>
<dbReference type="EMBL" id="BSER01000007">
    <property type="protein sequence ID" value="GLJ94905.1"/>
    <property type="molecule type" value="Genomic_DNA"/>
</dbReference>
<dbReference type="InterPro" id="IPR001387">
    <property type="entry name" value="Cro/C1-type_HTH"/>
</dbReference>
<name>A0A9W6M5T4_9MICO</name>
<dbReference type="RefSeq" id="WP_204964370.1">
    <property type="nucleotide sequence ID" value="NZ_BAAAUR010000004.1"/>
</dbReference>
<evidence type="ECO:0000313" key="4">
    <source>
        <dbReference type="Proteomes" id="UP001142291"/>
    </source>
</evidence>
<dbReference type="GO" id="GO:0003677">
    <property type="term" value="F:DNA binding"/>
    <property type="evidence" value="ECO:0007669"/>
    <property type="project" value="UniProtKB-KW"/>
</dbReference>
<comment type="caution">
    <text evidence="3">The sequence shown here is derived from an EMBL/GenBank/DDBJ whole genome shotgun (WGS) entry which is preliminary data.</text>
</comment>
<keyword evidence="4" id="KW-1185">Reference proteome</keyword>
<dbReference type="PANTHER" id="PTHR46797">
    <property type="entry name" value="HTH-TYPE TRANSCRIPTIONAL REGULATOR"/>
    <property type="match status" value="1"/>
</dbReference>
<reference evidence="3" key="2">
    <citation type="submission" date="2023-01" db="EMBL/GenBank/DDBJ databases">
        <authorList>
            <person name="Sun Q."/>
            <person name="Evtushenko L."/>
        </authorList>
    </citation>
    <scope>NUCLEOTIDE SEQUENCE</scope>
    <source>
        <strain evidence="3">VKM Ac-1940</strain>
    </source>
</reference>
<dbReference type="InterPro" id="IPR050807">
    <property type="entry name" value="TransReg_Diox_bact_type"/>
</dbReference>
<dbReference type="SUPFAM" id="SSF47413">
    <property type="entry name" value="lambda repressor-like DNA-binding domains"/>
    <property type="match status" value="1"/>
</dbReference>
<organism evidence="3 4">
    <name type="scientific">Microbacterium dextranolyticum</name>
    <dbReference type="NCBI Taxonomy" id="36806"/>
    <lineage>
        <taxon>Bacteria</taxon>
        <taxon>Bacillati</taxon>
        <taxon>Actinomycetota</taxon>
        <taxon>Actinomycetes</taxon>
        <taxon>Micrococcales</taxon>
        <taxon>Microbacteriaceae</taxon>
        <taxon>Microbacterium</taxon>
    </lineage>
</organism>
<evidence type="ECO:0000313" key="3">
    <source>
        <dbReference type="EMBL" id="GLJ94905.1"/>
    </source>
</evidence>
<gene>
    <name evidence="3" type="ORF">GCM10017591_09670</name>
</gene>
<reference evidence="3" key="1">
    <citation type="journal article" date="2014" name="Int. J. Syst. Evol. Microbiol.">
        <title>Complete genome sequence of Corynebacterium casei LMG S-19264T (=DSM 44701T), isolated from a smear-ripened cheese.</title>
        <authorList>
            <consortium name="US DOE Joint Genome Institute (JGI-PGF)"/>
            <person name="Walter F."/>
            <person name="Albersmeier A."/>
            <person name="Kalinowski J."/>
            <person name="Ruckert C."/>
        </authorList>
    </citation>
    <scope>NUCLEOTIDE SEQUENCE</scope>
    <source>
        <strain evidence="3">VKM Ac-1940</strain>
    </source>
</reference>
<dbReference type="CDD" id="cd00093">
    <property type="entry name" value="HTH_XRE"/>
    <property type="match status" value="1"/>
</dbReference>
<dbReference type="Pfam" id="PF13560">
    <property type="entry name" value="HTH_31"/>
    <property type="match status" value="1"/>
</dbReference>
<dbReference type="PROSITE" id="PS50943">
    <property type="entry name" value="HTH_CROC1"/>
    <property type="match status" value="1"/>
</dbReference>
<dbReference type="SMART" id="SM00530">
    <property type="entry name" value="HTH_XRE"/>
    <property type="match status" value="1"/>
</dbReference>
<feature type="domain" description="HTH cro/C1-type" evidence="2">
    <location>
        <begin position="15"/>
        <end position="69"/>
    </location>
</feature>
<dbReference type="GO" id="GO:0005829">
    <property type="term" value="C:cytosol"/>
    <property type="evidence" value="ECO:0007669"/>
    <property type="project" value="TreeGrafter"/>
</dbReference>